<evidence type="ECO:0000256" key="2">
    <source>
        <dbReference type="ARBA" id="ARBA00023015"/>
    </source>
</evidence>
<dbReference type="InterPro" id="IPR036390">
    <property type="entry name" value="WH_DNA-bd_sf"/>
</dbReference>
<dbReference type="InterPro" id="IPR036388">
    <property type="entry name" value="WH-like_DNA-bd_sf"/>
</dbReference>
<keyword evidence="4" id="KW-0804">Transcription</keyword>
<accession>A0ABX2PTC1</accession>
<proteinExistence type="inferred from homology"/>
<feature type="domain" description="HTH lysR-type" evidence="5">
    <location>
        <begin position="48"/>
        <end position="104"/>
    </location>
</feature>
<evidence type="ECO:0000313" key="7">
    <source>
        <dbReference type="Proteomes" id="UP000630805"/>
    </source>
</evidence>
<evidence type="ECO:0000313" key="6">
    <source>
        <dbReference type="EMBL" id="NVO57417.1"/>
    </source>
</evidence>
<name>A0ABX2PTC1_9RHOB</name>
<gene>
    <name evidence="6" type="ORF">HW561_16600</name>
</gene>
<dbReference type="Pfam" id="PF00126">
    <property type="entry name" value="HTH_1"/>
    <property type="match status" value="1"/>
</dbReference>
<keyword evidence="7" id="KW-1185">Reference proteome</keyword>
<organism evidence="6 7">
    <name type="scientific">Ruegeria haliotis</name>
    <dbReference type="NCBI Taxonomy" id="2747601"/>
    <lineage>
        <taxon>Bacteria</taxon>
        <taxon>Pseudomonadati</taxon>
        <taxon>Pseudomonadota</taxon>
        <taxon>Alphaproteobacteria</taxon>
        <taxon>Rhodobacterales</taxon>
        <taxon>Roseobacteraceae</taxon>
        <taxon>Ruegeria</taxon>
    </lineage>
</organism>
<evidence type="ECO:0000259" key="5">
    <source>
        <dbReference type="PROSITE" id="PS50931"/>
    </source>
</evidence>
<dbReference type="Proteomes" id="UP000630805">
    <property type="component" value="Unassembled WGS sequence"/>
</dbReference>
<dbReference type="InterPro" id="IPR000847">
    <property type="entry name" value="LysR_HTH_N"/>
</dbReference>
<reference evidence="6 7" key="1">
    <citation type="submission" date="2020-06" db="EMBL/GenBank/DDBJ databases">
        <authorList>
            <person name="Cao W.R."/>
        </authorList>
    </citation>
    <scope>NUCLEOTIDE SEQUENCE [LARGE SCALE GENOMIC DNA]</scope>
    <source>
        <strain evidence="6 7">B1Z28</strain>
    </source>
</reference>
<dbReference type="Gene3D" id="3.40.190.10">
    <property type="entry name" value="Periplasmic binding protein-like II"/>
    <property type="match status" value="2"/>
</dbReference>
<dbReference type="PANTHER" id="PTHR30126">
    <property type="entry name" value="HTH-TYPE TRANSCRIPTIONAL REGULATOR"/>
    <property type="match status" value="1"/>
</dbReference>
<evidence type="ECO:0000256" key="4">
    <source>
        <dbReference type="ARBA" id="ARBA00023163"/>
    </source>
</evidence>
<dbReference type="Gene3D" id="1.10.10.10">
    <property type="entry name" value="Winged helix-like DNA-binding domain superfamily/Winged helix DNA-binding domain"/>
    <property type="match status" value="1"/>
</dbReference>
<comment type="similarity">
    <text evidence="1">Belongs to the LysR transcriptional regulatory family.</text>
</comment>
<dbReference type="PANTHER" id="PTHR30126:SF98">
    <property type="entry name" value="HTH-TYPE TRANSCRIPTIONAL ACTIVATOR BAUR"/>
    <property type="match status" value="1"/>
</dbReference>
<keyword evidence="3" id="KW-0238">DNA-binding</keyword>
<dbReference type="PRINTS" id="PR00039">
    <property type="entry name" value="HTHLYSR"/>
</dbReference>
<keyword evidence="2" id="KW-0805">Transcription regulation</keyword>
<sequence length="338" mass="37702">MRNKSSTKSGRPREVWIRLVYTPEQENLLLQFLTFDGFNGRMQISGSDIHLLTVFDCVVRNNGFSAAQPELGLSQPTISNHITALEERLGVKLCQRGRRGFLLTDKGHIVHEVAQSLMGALEEQSGLLSALKGSFIGRLSVAVVDSSATDTNLRLPEAIKAMAIQAPHVSLNIEIKQPQDILSGIAAGTYQIGIGSFDNKISGLRYEDLYTESHSLYCGSTHSILPDVGIRDISETIYEYPWVHRGYWNRQRQRQIRSHEHDRVVGDIEAQIIMVLSGQYLGLLPDHAAQVHISSGRLTSLPPASDNFSCPMQLVTRNSPQPKIVELFRELVKSQYEL</sequence>
<comment type="caution">
    <text evidence="6">The sequence shown here is derived from an EMBL/GenBank/DDBJ whole genome shotgun (WGS) entry which is preliminary data.</text>
</comment>
<evidence type="ECO:0000256" key="3">
    <source>
        <dbReference type="ARBA" id="ARBA00023125"/>
    </source>
</evidence>
<dbReference type="InterPro" id="IPR005119">
    <property type="entry name" value="LysR_subst-bd"/>
</dbReference>
<dbReference type="PROSITE" id="PS50931">
    <property type="entry name" value="HTH_LYSR"/>
    <property type="match status" value="1"/>
</dbReference>
<dbReference type="SUPFAM" id="SSF46785">
    <property type="entry name" value="Winged helix' DNA-binding domain"/>
    <property type="match status" value="1"/>
</dbReference>
<dbReference type="RefSeq" id="WP_176866488.1">
    <property type="nucleotide sequence ID" value="NZ_JABXWT010000011.1"/>
</dbReference>
<dbReference type="SUPFAM" id="SSF53850">
    <property type="entry name" value="Periplasmic binding protein-like II"/>
    <property type="match status" value="1"/>
</dbReference>
<protein>
    <submittedName>
        <fullName evidence="6">LysR family transcriptional regulator</fullName>
    </submittedName>
</protein>
<dbReference type="CDD" id="cd05466">
    <property type="entry name" value="PBP2_LTTR_substrate"/>
    <property type="match status" value="1"/>
</dbReference>
<dbReference type="Pfam" id="PF03466">
    <property type="entry name" value="LysR_substrate"/>
    <property type="match status" value="1"/>
</dbReference>
<evidence type="ECO:0000256" key="1">
    <source>
        <dbReference type="ARBA" id="ARBA00009437"/>
    </source>
</evidence>
<dbReference type="EMBL" id="JABXWT010000011">
    <property type="protein sequence ID" value="NVO57417.1"/>
    <property type="molecule type" value="Genomic_DNA"/>
</dbReference>